<feature type="domain" description="Transcriptional repressor PaaX-like central Cas2-like" evidence="4">
    <location>
        <begin position="126"/>
        <end position="191"/>
    </location>
</feature>
<evidence type="ECO:0000259" key="2">
    <source>
        <dbReference type="Pfam" id="PF07848"/>
    </source>
</evidence>
<dbReference type="Pfam" id="PF08223">
    <property type="entry name" value="PaaX_C"/>
    <property type="match status" value="1"/>
</dbReference>
<dbReference type="Gene3D" id="1.10.10.10">
    <property type="entry name" value="Winged helix-like DNA-binding domain superfamily/Winged helix DNA-binding domain"/>
    <property type="match status" value="1"/>
</dbReference>
<evidence type="ECO:0000259" key="3">
    <source>
        <dbReference type="Pfam" id="PF08223"/>
    </source>
</evidence>
<dbReference type="Pfam" id="PF20803">
    <property type="entry name" value="PaaX_M"/>
    <property type="match status" value="1"/>
</dbReference>
<sequence>MTVGIPPVRSRVVTATPRSAAQRGSRSDPPALRQHGGAPQHLLMTLYADYWLSTGGRASSAALVRLLAEFGISESSSRAALGRLSRRGMVTVHRNGRRTFYGVEGAAAATLGDSVRRVLSFGAVSRPWDGRWTTVAFSVPEEQREVRHRLRTRLRWLGFAPVFDGFWISPTAPADDALRELEALGVTSAAVLRTDGPVAGRPLTGAWDLDEVRGLYEGFVDTAAPLAERVRAGGVTAAEALVSRTRVMDEWRTFRWKDPDLPHELLPADWPRDTARALFAEVYDGLGPLAEHRVRQIVLELAPDDVDLVRHHTTRRMP</sequence>
<feature type="domain" description="Transcriptional repressor PaaX-like C-terminal" evidence="3">
    <location>
        <begin position="207"/>
        <end position="292"/>
    </location>
</feature>
<gene>
    <name evidence="5" type="ORF">EKG83_28655</name>
</gene>
<name>A0A5Q0H3Q5_SACSY</name>
<dbReference type="AlphaFoldDB" id="A0A5Q0H3Q5"/>
<dbReference type="InterPro" id="IPR048846">
    <property type="entry name" value="PaaX-like_central"/>
</dbReference>
<accession>A0A5Q0H3Q5</accession>
<dbReference type="Gene3D" id="1.20.58.1460">
    <property type="match status" value="1"/>
</dbReference>
<dbReference type="PANTHER" id="PTHR30319">
    <property type="entry name" value="PHENYLACETIC ACID REGULATOR-RELATED TRANSCRIPTIONAL REPRESSOR"/>
    <property type="match status" value="1"/>
</dbReference>
<dbReference type="Gene3D" id="3.30.70.2650">
    <property type="match status" value="1"/>
</dbReference>
<evidence type="ECO:0000313" key="5">
    <source>
        <dbReference type="EMBL" id="QFZ20838.1"/>
    </source>
</evidence>
<proteinExistence type="predicted"/>
<dbReference type="InterPro" id="IPR036388">
    <property type="entry name" value="WH-like_DNA-bd_sf"/>
</dbReference>
<evidence type="ECO:0000259" key="4">
    <source>
        <dbReference type="Pfam" id="PF20803"/>
    </source>
</evidence>
<protein>
    <submittedName>
        <fullName evidence="5">PaaX family transcriptional regulator</fullName>
    </submittedName>
</protein>
<evidence type="ECO:0000256" key="1">
    <source>
        <dbReference type="SAM" id="MobiDB-lite"/>
    </source>
</evidence>
<evidence type="ECO:0000313" key="6">
    <source>
        <dbReference type="Proteomes" id="UP000325787"/>
    </source>
</evidence>
<dbReference type="KEGG" id="ssyi:EKG83_28655"/>
<dbReference type="InterPro" id="IPR012906">
    <property type="entry name" value="PaaX-like_N"/>
</dbReference>
<dbReference type="GO" id="GO:0006351">
    <property type="term" value="P:DNA-templated transcription"/>
    <property type="evidence" value="ECO:0007669"/>
    <property type="project" value="InterPro"/>
</dbReference>
<dbReference type="Pfam" id="PF07848">
    <property type="entry name" value="PaaX"/>
    <property type="match status" value="1"/>
</dbReference>
<organism evidence="5 6">
    <name type="scientific">Saccharothrix syringae</name>
    <name type="common">Nocardiopsis syringae</name>
    <dbReference type="NCBI Taxonomy" id="103733"/>
    <lineage>
        <taxon>Bacteria</taxon>
        <taxon>Bacillati</taxon>
        <taxon>Actinomycetota</taxon>
        <taxon>Actinomycetes</taxon>
        <taxon>Pseudonocardiales</taxon>
        <taxon>Pseudonocardiaceae</taxon>
        <taxon>Saccharothrix</taxon>
    </lineage>
</organism>
<dbReference type="EMBL" id="CP034550">
    <property type="protein sequence ID" value="QFZ20838.1"/>
    <property type="molecule type" value="Genomic_DNA"/>
</dbReference>
<dbReference type="InterPro" id="IPR013225">
    <property type="entry name" value="PaaX_C"/>
</dbReference>
<reference evidence="6" key="1">
    <citation type="journal article" date="2021" name="Curr. Microbiol.">
        <title>Complete genome of nocamycin-producing strain Saccharothrix syringae NRRL B-16468 reveals the biosynthetic potential for secondary metabolites.</title>
        <authorList>
            <person name="Mo X."/>
            <person name="Yang S."/>
        </authorList>
    </citation>
    <scope>NUCLEOTIDE SEQUENCE [LARGE SCALE GENOMIC DNA]</scope>
    <source>
        <strain evidence="6">ATCC 51364 / DSM 43886 / JCM 6844 / KCTC 9398 / NBRC 14523 / NRRL B-16468 / INA 2240</strain>
    </source>
</reference>
<feature type="region of interest" description="Disordered" evidence="1">
    <location>
        <begin position="1"/>
        <end position="35"/>
    </location>
</feature>
<dbReference type="Proteomes" id="UP000325787">
    <property type="component" value="Chromosome"/>
</dbReference>
<dbReference type="PANTHER" id="PTHR30319:SF1">
    <property type="entry name" value="TRANSCRIPTIONAL REPRESSOR PAAX"/>
    <property type="match status" value="1"/>
</dbReference>
<feature type="domain" description="Transcriptional repressor PaaX-like N-terminal" evidence="2">
    <location>
        <begin position="41"/>
        <end position="101"/>
    </location>
</feature>
<dbReference type="OrthoDB" id="2270427at2"/>
<dbReference type="InterPro" id="IPR011965">
    <property type="entry name" value="PaaX_trns_reg"/>
</dbReference>
<dbReference type="PIRSF" id="PIRSF020623">
    <property type="entry name" value="PaaX"/>
    <property type="match status" value="1"/>
</dbReference>
<keyword evidence="6" id="KW-1185">Reference proteome</keyword>